<dbReference type="CDD" id="cd06225">
    <property type="entry name" value="HAMP"/>
    <property type="match status" value="1"/>
</dbReference>
<evidence type="ECO:0000256" key="2">
    <source>
        <dbReference type="ARBA" id="ARBA00004236"/>
    </source>
</evidence>
<comment type="caution">
    <text evidence="14">The sequence shown here is derived from an EMBL/GenBank/DDBJ whole genome shotgun (WGS) entry which is preliminary data.</text>
</comment>
<dbReference type="InterPro" id="IPR003661">
    <property type="entry name" value="HisK_dim/P_dom"/>
</dbReference>
<keyword evidence="5" id="KW-0808">Transferase</keyword>
<reference evidence="14" key="1">
    <citation type="submission" date="2021-01" db="EMBL/GenBank/DDBJ databases">
        <title>Whole genome shotgun sequence of Planotetraspora thailandica NBRC 104271.</title>
        <authorList>
            <person name="Komaki H."/>
            <person name="Tamura T."/>
        </authorList>
    </citation>
    <scope>NUCLEOTIDE SEQUENCE</scope>
    <source>
        <strain evidence="14">NBRC 104271</strain>
    </source>
</reference>
<evidence type="ECO:0000313" key="15">
    <source>
        <dbReference type="Proteomes" id="UP000605992"/>
    </source>
</evidence>
<keyword evidence="7 14" id="KW-0418">Kinase</keyword>
<dbReference type="Pfam" id="PF02518">
    <property type="entry name" value="HATPase_c"/>
    <property type="match status" value="1"/>
</dbReference>
<sequence length="456" mass="49253">MPVTLRPHSIRARVTLVAAGLSLIVFTLIGIGLDFAVRTRIQDGIYADSERIATYWINWEPISAPRPATTTRIDLLQFVDSRGRVLAASKAAGTTPITTVRPPADDRIRHGTSCAKSGCVVFTAVRLPPLETNLLWGGEPHFVYAGMAQPPILAGHRLELLTAAGVVLASGLASWVAWWVVGRTLRPVAEIRARTAEITLSDLSMRVPQPPGRDEIAQLARTTNRTLTRLEEAVNQQRQFASVVSHELRSPVAALYTRLEEAQLYPDEVDLRDTVDGAMATTKRLQAIINDLLVLARLRTAVPSPPEPIDLGALVAEEAANQLHGPPVRTYATGPVMVLGNRIQLIGVLNNLLVNARRHASSAVDVTTTRSDGYAVVIVADDGDGIAEQDRERVFEPFVRLADARQRDPGGSGLGLAICRGIVGAHHGTLNVEDSPQGACFVMRLPLMDADLSPTP</sequence>
<proteinExistence type="predicted"/>
<keyword evidence="4" id="KW-0597">Phosphoprotein</keyword>
<dbReference type="SUPFAM" id="SSF55874">
    <property type="entry name" value="ATPase domain of HSP90 chaperone/DNA topoisomerase II/histidine kinase"/>
    <property type="match status" value="1"/>
</dbReference>
<feature type="domain" description="HAMP" evidence="13">
    <location>
        <begin position="182"/>
        <end position="235"/>
    </location>
</feature>
<dbReference type="InterPro" id="IPR050428">
    <property type="entry name" value="TCS_sensor_his_kinase"/>
</dbReference>
<organism evidence="14 15">
    <name type="scientific">Planotetraspora thailandica</name>
    <dbReference type="NCBI Taxonomy" id="487172"/>
    <lineage>
        <taxon>Bacteria</taxon>
        <taxon>Bacillati</taxon>
        <taxon>Actinomycetota</taxon>
        <taxon>Actinomycetes</taxon>
        <taxon>Streptosporangiales</taxon>
        <taxon>Streptosporangiaceae</taxon>
        <taxon>Planotetraspora</taxon>
    </lineage>
</organism>
<name>A0A8J3Y235_9ACTN</name>
<dbReference type="InterPro" id="IPR036097">
    <property type="entry name" value="HisK_dim/P_sf"/>
</dbReference>
<dbReference type="EMBL" id="BOOR01000086">
    <property type="protein sequence ID" value="GII59453.1"/>
    <property type="molecule type" value="Genomic_DNA"/>
</dbReference>
<dbReference type="Gene3D" id="6.10.340.10">
    <property type="match status" value="1"/>
</dbReference>
<keyword evidence="8 11" id="KW-1133">Transmembrane helix</keyword>
<keyword evidence="6 11" id="KW-0812">Transmembrane</keyword>
<dbReference type="Gene3D" id="1.10.287.130">
    <property type="match status" value="1"/>
</dbReference>
<keyword evidence="15" id="KW-1185">Reference proteome</keyword>
<dbReference type="Gene3D" id="3.30.565.10">
    <property type="entry name" value="Histidine kinase-like ATPase, C-terminal domain"/>
    <property type="match status" value="1"/>
</dbReference>
<dbReference type="PANTHER" id="PTHR45436:SF5">
    <property type="entry name" value="SENSOR HISTIDINE KINASE TRCS"/>
    <property type="match status" value="1"/>
</dbReference>
<evidence type="ECO:0000256" key="3">
    <source>
        <dbReference type="ARBA" id="ARBA00012438"/>
    </source>
</evidence>
<dbReference type="PANTHER" id="PTHR45436">
    <property type="entry name" value="SENSOR HISTIDINE KINASE YKOH"/>
    <property type="match status" value="1"/>
</dbReference>
<dbReference type="SMART" id="SM00304">
    <property type="entry name" value="HAMP"/>
    <property type="match status" value="1"/>
</dbReference>
<dbReference type="SUPFAM" id="SSF158472">
    <property type="entry name" value="HAMP domain-like"/>
    <property type="match status" value="1"/>
</dbReference>
<dbReference type="Proteomes" id="UP000605992">
    <property type="component" value="Unassembled WGS sequence"/>
</dbReference>
<dbReference type="EC" id="2.7.13.3" evidence="3"/>
<dbReference type="PROSITE" id="PS50109">
    <property type="entry name" value="HIS_KIN"/>
    <property type="match status" value="1"/>
</dbReference>
<evidence type="ECO:0000256" key="7">
    <source>
        <dbReference type="ARBA" id="ARBA00022777"/>
    </source>
</evidence>
<dbReference type="InterPro" id="IPR003594">
    <property type="entry name" value="HATPase_dom"/>
</dbReference>
<dbReference type="Pfam" id="PF00672">
    <property type="entry name" value="HAMP"/>
    <property type="match status" value="1"/>
</dbReference>
<dbReference type="RefSeq" id="WP_203949505.1">
    <property type="nucleotide sequence ID" value="NZ_BOOR01000086.1"/>
</dbReference>
<feature type="domain" description="Histidine kinase" evidence="12">
    <location>
        <begin position="243"/>
        <end position="449"/>
    </location>
</feature>
<dbReference type="InterPro" id="IPR036890">
    <property type="entry name" value="HATPase_C_sf"/>
</dbReference>
<evidence type="ECO:0000313" key="14">
    <source>
        <dbReference type="EMBL" id="GII59453.1"/>
    </source>
</evidence>
<protein>
    <recommendedName>
        <fullName evidence="3">histidine kinase</fullName>
        <ecNumber evidence="3">2.7.13.3</ecNumber>
    </recommendedName>
</protein>
<dbReference type="SMART" id="SM00387">
    <property type="entry name" value="HATPase_c"/>
    <property type="match status" value="1"/>
</dbReference>
<dbReference type="InterPro" id="IPR004358">
    <property type="entry name" value="Sig_transdc_His_kin-like_C"/>
</dbReference>
<feature type="transmembrane region" description="Helical" evidence="11">
    <location>
        <begin position="160"/>
        <end position="181"/>
    </location>
</feature>
<dbReference type="GO" id="GO:0000155">
    <property type="term" value="F:phosphorelay sensor kinase activity"/>
    <property type="evidence" value="ECO:0007669"/>
    <property type="project" value="InterPro"/>
</dbReference>
<evidence type="ECO:0000256" key="5">
    <source>
        <dbReference type="ARBA" id="ARBA00022679"/>
    </source>
</evidence>
<comment type="subcellular location">
    <subcellularLocation>
        <location evidence="2">Cell membrane</location>
    </subcellularLocation>
</comment>
<evidence type="ECO:0000259" key="12">
    <source>
        <dbReference type="PROSITE" id="PS50109"/>
    </source>
</evidence>
<dbReference type="InterPro" id="IPR003660">
    <property type="entry name" value="HAMP_dom"/>
</dbReference>
<dbReference type="PRINTS" id="PR00344">
    <property type="entry name" value="BCTRLSENSOR"/>
</dbReference>
<evidence type="ECO:0000256" key="9">
    <source>
        <dbReference type="ARBA" id="ARBA00023012"/>
    </source>
</evidence>
<evidence type="ECO:0000256" key="11">
    <source>
        <dbReference type="SAM" id="Phobius"/>
    </source>
</evidence>
<dbReference type="CDD" id="cd00082">
    <property type="entry name" value="HisKA"/>
    <property type="match status" value="1"/>
</dbReference>
<dbReference type="PROSITE" id="PS50885">
    <property type="entry name" value="HAMP"/>
    <property type="match status" value="1"/>
</dbReference>
<evidence type="ECO:0000259" key="13">
    <source>
        <dbReference type="PROSITE" id="PS50885"/>
    </source>
</evidence>
<dbReference type="Pfam" id="PF00512">
    <property type="entry name" value="HisKA"/>
    <property type="match status" value="1"/>
</dbReference>
<dbReference type="GO" id="GO:0005886">
    <property type="term" value="C:plasma membrane"/>
    <property type="evidence" value="ECO:0007669"/>
    <property type="project" value="UniProtKB-SubCell"/>
</dbReference>
<evidence type="ECO:0000256" key="8">
    <source>
        <dbReference type="ARBA" id="ARBA00022989"/>
    </source>
</evidence>
<feature type="transmembrane region" description="Helical" evidence="11">
    <location>
        <begin position="12"/>
        <end position="33"/>
    </location>
</feature>
<evidence type="ECO:0000256" key="1">
    <source>
        <dbReference type="ARBA" id="ARBA00000085"/>
    </source>
</evidence>
<comment type="catalytic activity">
    <reaction evidence="1">
        <text>ATP + protein L-histidine = ADP + protein N-phospho-L-histidine.</text>
        <dbReference type="EC" id="2.7.13.3"/>
    </reaction>
</comment>
<evidence type="ECO:0000256" key="10">
    <source>
        <dbReference type="ARBA" id="ARBA00023136"/>
    </source>
</evidence>
<dbReference type="InterPro" id="IPR005467">
    <property type="entry name" value="His_kinase_dom"/>
</dbReference>
<gene>
    <name evidence="14" type="ORF">Pth03_78420</name>
</gene>
<evidence type="ECO:0000256" key="6">
    <source>
        <dbReference type="ARBA" id="ARBA00022692"/>
    </source>
</evidence>
<dbReference type="SUPFAM" id="SSF47384">
    <property type="entry name" value="Homodimeric domain of signal transducing histidine kinase"/>
    <property type="match status" value="1"/>
</dbReference>
<keyword evidence="10 11" id="KW-0472">Membrane</keyword>
<dbReference type="SMART" id="SM00388">
    <property type="entry name" value="HisKA"/>
    <property type="match status" value="1"/>
</dbReference>
<dbReference type="AlphaFoldDB" id="A0A8J3Y235"/>
<evidence type="ECO:0000256" key="4">
    <source>
        <dbReference type="ARBA" id="ARBA00022553"/>
    </source>
</evidence>
<accession>A0A8J3Y235</accession>
<keyword evidence="9" id="KW-0902">Two-component regulatory system</keyword>